<feature type="domain" description="DUF305" evidence="3">
    <location>
        <begin position="69"/>
        <end position="223"/>
    </location>
</feature>
<feature type="region of interest" description="Disordered" evidence="1">
    <location>
        <begin position="125"/>
        <end position="152"/>
    </location>
</feature>
<keyword evidence="2" id="KW-0732">Signal</keyword>
<dbReference type="InterPro" id="IPR005183">
    <property type="entry name" value="DUF305_CopM-like"/>
</dbReference>
<evidence type="ECO:0000259" key="3">
    <source>
        <dbReference type="Pfam" id="PF03713"/>
    </source>
</evidence>
<keyword evidence="4" id="KW-0449">Lipoprotein</keyword>
<dbReference type="InterPro" id="IPR012347">
    <property type="entry name" value="Ferritin-like"/>
</dbReference>
<dbReference type="Proteomes" id="UP000642014">
    <property type="component" value="Unassembled WGS sequence"/>
</dbReference>
<name>A0AAV4KR91_9ACTN</name>
<evidence type="ECO:0000256" key="1">
    <source>
        <dbReference type="SAM" id="MobiDB-lite"/>
    </source>
</evidence>
<feature type="region of interest" description="Disordered" evidence="1">
    <location>
        <begin position="36"/>
        <end position="62"/>
    </location>
</feature>
<accession>A0AAV4KR91</accession>
<evidence type="ECO:0000313" key="5">
    <source>
        <dbReference type="Proteomes" id="UP000642014"/>
    </source>
</evidence>
<dbReference type="PANTHER" id="PTHR36933:SF1">
    <property type="entry name" value="SLL0788 PROTEIN"/>
    <property type="match status" value="1"/>
</dbReference>
<comment type="caution">
    <text evidence="4">The sequence shown here is derived from an EMBL/GenBank/DDBJ whole genome shotgun (WGS) entry which is preliminary data.</text>
</comment>
<dbReference type="PROSITE" id="PS51257">
    <property type="entry name" value="PROKAR_LIPOPROTEIN"/>
    <property type="match status" value="1"/>
</dbReference>
<dbReference type="AlphaFoldDB" id="A0AAV4KR91"/>
<feature type="compositionally biased region" description="Low complexity" evidence="1">
    <location>
        <begin position="36"/>
        <end position="58"/>
    </location>
</feature>
<feature type="compositionally biased region" description="Gly residues" evidence="1">
    <location>
        <begin position="139"/>
        <end position="150"/>
    </location>
</feature>
<evidence type="ECO:0000313" key="4">
    <source>
        <dbReference type="EMBL" id="GGR50292.1"/>
    </source>
</evidence>
<feature type="compositionally biased region" description="Basic and acidic residues" evidence="1">
    <location>
        <begin position="125"/>
        <end position="138"/>
    </location>
</feature>
<dbReference type="Pfam" id="PF03713">
    <property type="entry name" value="DUF305"/>
    <property type="match status" value="1"/>
</dbReference>
<gene>
    <name evidence="4" type="ORF">GCM10010497_62150</name>
</gene>
<dbReference type="EMBL" id="BMSJ01000016">
    <property type="protein sequence ID" value="GGR50292.1"/>
    <property type="molecule type" value="Genomic_DNA"/>
</dbReference>
<proteinExistence type="predicted"/>
<dbReference type="Gene3D" id="1.20.1260.10">
    <property type="match status" value="1"/>
</dbReference>
<dbReference type="PANTHER" id="PTHR36933">
    <property type="entry name" value="SLL0788 PROTEIN"/>
    <property type="match status" value="1"/>
</dbReference>
<sequence length="226" mass="23454">MRMRAFTNRAARTSALVGAVAAAGLLLTACGGDGAAPSASATASPSATAAAPGSAASPAPAPGPFNDADVLFAQMMIPHHEQALEMARLADGRAEDADVRKLVAAIERAQDPEIRTMRAWLKGWDRPESADNGSDHGGGHGSGHGSGSGMAGMMSERDMKRLAAAEGKEFDRAFAELMIAHHEGAVAMAEDERKDGLNATAKKLADDVVRTQSAEVAELRKVLDRL</sequence>
<organism evidence="4 5">
    <name type="scientific">Streptomyces cinereoruber</name>
    <dbReference type="NCBI Taxonomy" id="67260"/>
    <lineage>
        <taxon>Bacteria</taxon>
        <taxon>Bacillati</taxon>
        <taxon>Actinomycetota</taxon>
        <taxon>Actinomycetes</taxon>
        <taxon>Kitasatosporales</taxon>
        <taxon>Streptomycetaceae</taxon>
        <taxon>Streptomyces</taxon>
    </lineage>
</organism>
<reference evidence="4 5" key="1">
    <citation type="journal article" date="2014" name="Int. J. Syst. Evol. Microbiol.">
        <title>Complete genome sequence of Corynebacterium casei LMG S-19264T (=DSM 44701T), isolated from a smear-ripened cheese.</title>
        <authorList>
            <consortium name="US DOE Joint Genome Institute (JGI-PGF)"/>
            <person name="Walter F."/>
            <person name="Albersmeier A."/>
            <person name="Kalinowski J."/>
            <person name="Ruckert C."/>
        </authorList>
    </citation>
    <scope>NUCLEOTIDE SEQUENCE [LARGE SCALE GENOMIC DNA]</scope>
    <source>
        <strain evidence="4 5">JCM 4205</strain>
    </source>
</reference>
<feature type="chain" id="PRO_5043349189" evidence="2">
    <location>
        <begin position="36"/>
        <end position="226"/>
    </location>
</feature>
<feature type="signal peptide" evidence="2">
    <location>
        <begin position="1"/>
        <end position="35"/>
    </location>
</feature>
<protein>
    <submittedName>
        <fullName evidence="4">Lipoprotein</fullName>
    </submittedName>
</protein>
<evidence type="ECO:0000256" key="2">
    <source>
        <dbReference type="SAM" id="SignalP"/>
    </source>
</evidence>